<dbReference type="Gene3D" id="3.40.50.150">
    <property type="entry name" value="Vaccinia Virus protein VP39"/>
    <property type="match status" value="1"/>
</dbReference>
<reference evidence="2 3" key="1">
    <citation type="journal article" date="2011" name="J. Bacteriol.">
        <title>Genome sequence of Haloplasma contractile, an unusual contractile bacterium from a deep-sea anoxic brine lake.</title>
        <authorList>
            <person name="Antunes A."/>
            <person name="Alam I."/>
            <person name="El Dorry H."/>
            <person name="Siam R."/>
            <person name="Robertson A."/>
            <person name="Bajic V.B."/>
            <person name="Stingl U."/>
        </authorList>
    </citation>
    <scope>NUCLEOTIDE SEQUENCE [LARGE SCALE GENOMIC DNA]</scope>
    <source>
        <strain evidence="2 3">SSD-17B</strain>
    </source>
</reference>
<reference evidence="2 3" key="2">
    <citation type="journal article" date="2013" name="PLoS ONE">
        <title>INDIGO - INtegrated Data Warehouse of MIcrobial GenOmes with Examples from the Red Sea Extremophiles.</title>
        <authorList>
            <person name="Alam I."/>
            <person name="Antunes A."/>
            <person name="Kamau A.A."/>
            <person name="Ba Alawi W."/>
            <person name="Kalkatawi M."/>
            <person name="Stingl U."/>
            <person name="Bajic V.B."/>
        </authorList>
    </citation>
    <scope>NUCLEOTIDE SEQUENCE [LARGE SCALE GENOMIC DNA]</scope>
    <source>
        <strain evidence="2 3">SSD-17B</strain>
    </source>
</reference>
<dbReference type="GO" id="GO:0032259">
    <property type="term" value="P:methylation"/>
    <property type="evidence" value="ECO:0007669"/>
    <property type="project" value="UniProtKB-KW"/>
</dbReference>
<proteinExistence type="predicted"/>
<comment type="caution">
    <text evidence="2">The sequence shown here is derived from an EMBL/GenBank/DDBJ whole genome shotgun (WGS) entry which is preliminary data.</text>
</comment>
<evidence type="ECO:0000313" key="3">
    <source>
        <dbReference type="Proteomes" id="UP000005707"/>
    </source>
</evidence>
<gene>
    <name evidence="2" type="ORF">HLPCO_002967</name>
</gene>
<dbReference type="CDD" id="cd02440">
    <property type="entry name" value="AdoMet_MTases"/>
    <property type="match status" value="1"/>
</dbReference>
<dbReference type="EMBL" id="AFNU02000019">
    <property type="protein sequence ID" value="ERJ11014.1"/>
    <property type="molecule type" value="Genomic_DNA"/>
</dbReference>
<dbReference type="InterPro" id="IPR041698">
    <property type="entry name" value="Methyltransf_25"/>
</dbReference>
<dbReference type="Pfam" id="PF13649">
    <property type="entry name" value="Methyltransf_25"/>
    <property type="match status" value="1"/>
</dbReference>
<protein>
    <submittedName>
        <fullName evidence="2">Ubiquinone-menaquinone biosynthesis methyltransferase protein</fullName>
        <ecNumber evidence="2">2.1.1.163</ecNumber>
    </submittedName>
</protein>
<keyword evidence="3" id="KW-1185">Reference proteome</keyword>
<dbReference type="OrthoDB" id="9808140at2"/>
<accession>U2FIH1</accession>
<dbReference type="RefSeq" id="WP_008825515.1">
    <property type="nucleotide sequence ID" value="NZ_AFNU02000019.1"/>
</dbReference>
<dbReference type="InterPro" id="IPR029063">
    <property type="entry name" value="SAM-dependent_MTases_sf"/>
</dbReference>
<dbReference type="STRING" id="1033810.HLPCO_002967"/>
<dbReference type="eggNOG" id="COG2226">
    <property type="taxonomic scope" value="Bacteria"/>
</dbReference>
<dbReference type="EC" id="2.1.1.163" evidence="2"/>
<sequence length="145" mass="16641">MTIGNYEKYATLWDWSGYDRTEEFEFWSKMASHYGNKVLSPMAAIGEVGAYMSNNGFNVTVSDLTREMVAEGHKRYGHLPNIEFIQADVRYHNFTQDIFDFAFIGSTDLHHLQTIEDVRMALQSIHHCLKPAGGLGLELWYPSNQ</sequence>
<dbReference type="AlphaFoldDB" id="U2FIH1"/>
<organism evidence="2 3">
    <name type="scientific">Haloplasma contractile SSD-17B</name>
    <dbReference type="NCBI Taxonomy" id="1033810"/>
    <lineage>
        <taxon>Bacteria</taxon>
        <taxon>Bacillati</taxon>
        <taxon>Mycoplasmatota</taxon>
        <taxon>Mollicutes</taxon>
        <taxon>Haloplasmatales</taxon>
        <taxon>Haloplasmataceae</taxon>
        <taxon>Haloplasma</taxon>
    </lineage>
</organism>
<evidence type="ECO:0000259" key="1">
    <source>
        <dbReference type="Pfam" id="PF13649"/>
    </source>
</evidence>
<keyword evidence="2" id="KW-0808">Transferase</keyword>
<keyword evidence="2" id="KW-0830">Ubiquinone</keyword>
<name>U2FIH1_9MOLU</name>
<dbReference type="GO" id="GO:0043770">
    <property type="term" value="F:demethylmenaquinone methyltransferase activity"/>
    <property type="evidence" value="ECO:0007669"/>
    <property type="project" value="UniProtKB-EC"/>
</dbReference>
<dbReference type="Proteomes" id="UP000005707">
    <property type="component" value="Unassembled WGS sequence"/>
</dbReference>
<keyword evidence="2" id="KW-0489">Methyltransferase</keyword>
<evidence type="ECO:0000313" key="2">
    <source>
        <dbReference type="EMBL" id="ERJ11014.1"/>
    </source>
</evidence>
<dbReference type="SUPFAM" id="SSF53335">
    <property type="entry name" value="S-adenosyl-L-methionine-dependent methyltransferases"/>
    <property type="match status" value="1"/>
</dbReference>
<feature type="domain" description="Methyltransferase" evidence="1">
    <location>
        <begin position="45"/>
        <end position="133"/>
    </location>
</feature>
<dbReference type="InParanoid" id="U2FIH1"/>